<feature type="transmembrane region" description="Helical" evidence="7">
    <location>
        <begin position="541"/>
        <end position="560"/>
    </location>
</feature>
<dbReference type="PROSITE" id="PS50893">
    <property type="entry name" value="ABC_TRANSPORTER_2"/>
    <property type="match status" value="1"/>
</dbReference>
<dbReference type="Proteomes" id="UP000036923">
    <property type="component" value="Unassembled WGS sequence"/>
</dbReference>
<dbReference type="PROSITE" id="PS51257">
    <property type="entry name" value="PROKAR_LIPOPROTEIN"/>
    <property type="match status" value="1"/>
</dbReference>
<dbReference type="Gene3D" id="3.40.710.10">
    <property type="entry name" value="DD-peptidase/beta-lactamase superfamily"/>
    <property type="match status" value="1"/>
</dbReference>
<dbReference type="PANTHER" id="PTHR46825:SF11">
    <property type="entry name" value="PENICILLIN-BINDING PROTEIN 4"/>
    <property type="match status" value="1"/>
</dbReference>
<feature type="transmembrane region" description="Helical" evidence="7">
    <location>
        <begin position="765"/>
        <end position="787"/>
    </location>
</feature>
<evidence type="ECO:0000259" key="9">
    <source>
        <dbReference type="PROSITE" id="PS50893"/>
    </source>
</evidence>
<dbReference type="Gene3D" id="1.20.1560.10">
    <property type="entry name" value="ABC transporter type 1, transmembrane domain"/>
    <property type="match status" value="1"/>
</dbReference>
<evidence type="ECO:0000256" key="6">
    <source>
        <dbReference type="ARBA" id="ARBA00023136"/>
    </source>
</evidence>
<keyword evidence="6 7" id="KW-0472">Membrane</keyword>
<evidence type="ECO:0000256" key="1">
    <source>
        <dbReference type="ARBA" id="ARBA00004651"/>
    </source>
</evidence>
<feature type="transmembrane region" description="Helical" evidence="7">
    <location>
        <begin position="645"/>
        <end position="664"/>
    </location>
</feature>
<dbReference type="SUPFAM" id="SSF56601">
    <property type="entry name" value="beta-lactamase/transpeptidase-like"/>
    <property type="match status" value="1"/>
</dbReference>
<sequence precursor="true">MQIHKKICAAILSLLLTMFIFSCTYAQSTGMNNTLGLDSAQTAKIDQFIEKHMKSGKIPGMAVVVVKGSKAVYKKGFGYADLKEKRPVTTGTLFELGSNSKAFTALGILKLINSGAIQLNDPIDKYIPFFKARYKGKEVSIRIGHLLHHTSGIPFKTIGDIPPGEGESALEDTVRKVTGLELDHNPGEKFLYATINYDILGLIIKNVSHKTYEDYIKESILKPLGLNNTFMFRDEASRFDMAKGYKYGYLGADEYIAPVYRGNTPAGYVISNIEDMSKWLMIQLGTNELMDFDKSLIEESHVPDRTVLPTELGSSYAAGWHVYQSGSGELSHGGTNPNFYSFTVFRPGDKLGVAVLANINSSYTAAVAQGIIDMLKGKKMTAATDDMLKSLDSVSFTVICVGLPLSAAILYLLITSLIQLIKGKRKLFRGEKKKLLGLFCSIPLIGGFGYCLYHLNDVLYWELPWNFITVWAPETFITAILILTLSVVLFYLYLVLIFLFPMPGEKTPFVLLVLSTCSGLGNALIIFIVNEAVNRNMGTDIKFESSLFLYFILGIVIYILGQKLVRTKLVNITNNLIYDKRMELIGKVLNTSYDKLETIEKGKILAGLNNDTETVSNFANVAINGLTSLITLACCFVYLGVMNIYAFLASVVVIILVTTLYYFFGKSADKLLGQARDIQNIFFKFINDLIGGFKELSIHRGKRAEFKQDMQESCDTYRCKRTRADLKFTDVFIIGELLFTIIIGVVAFVFPVLFTDITGSTLRNYIFVFLYMTGPVHGILSNIPSIIQMKISWKRIRQLADEMDFIESRQQPSGKENEVNEEIKIQLNDVEYRYISTNGETFTVGPFSYEFKSGDIVFITGGNGSGKSTLAKLISGLYSPHKGEILINGKKVEPQDLSKRFSAVFSDFYLFDKLYGVDYRSKHNEIQEYLKTLHIDDKLQIQEGVFSTTKLSTGQRKRMALLASYLEDRPVYLFDEWAADQDPEFRKMFYERLIPELKERGKCVIAITHDDRYFDTADEVIKMEMGRVVDVCCKL</sequence>
<comment type="caution">
    <text evidence="11">The sequence shown here is derived from an EMBL/GenBank/DDBJ whole genome shotgun (WGS) entry which is preliminary data.</text>
</comment>
<protein>
    <submittedName>
        <fullName evidence="11">Cyclic peptide transporter</fullName>
    </submittedName>
</protein>
<dbReference type="InterPro" id="IPR005898">
    <property type="entry name" value="Cyc_pep_transpt_SyrD/YojI"/>
</dbReference>
<dbReference type="SUPFAM" id="SSF90123">
    <property type="entry name" value="ABC transporter transmembrane region"/>
    <property type="match status" value="1"/>
</dbReference>
<dbReference type="RefSeq" id="WP_036941332.1">
    <property type="nucleotide sequence ID" value="NZ_LGTC01000001.1"/>
</dbReference>
<feature type="transmembrane region" description="Helical" evidence="7">
    <location>
        <begin position="475"/>
        <end position="500"/>
    </location>
</feature>
<evidence type="ECO:0000256" key="4">
    <source>
        <dbReference type="ARBA" id="ARBA00022840"/>
    </source>
</evidence>
<dbReference type="InterPro" id="IPR050491">
    <property type="entry name" value="AmpC-like"/>
</dbReference>
<feature type="transmembrane region" description="Helical" evidence="7">
    <location>
        <begin position="435"/>
        <end position="455"/>
    </location>
</feature>
<dbReference type="OrthoDB" id="9797709at2"/>
<dbReference type="GO" id="GO:0005524">
    <property type="term" value="F:ATP binding"/>
    <property type="evidence" value="ECO:0007669"/>
    <property type="project" value="UniProtKB-KW"/>
</dbReference>
<dbReference type="Pfam" id="PF00144">
    <property type="entry name" value="Beta-lactamase"/>
    <property type="match status" value="1"/>
</dbReference>
<feature type="transmembrane region" description="Helical" evidence="7">
    <location>
        <begin position="731"/>
        <end position="753"/>
    </location>
</feature>
<keyword evidence="2 7" id="KW-0812">Transmembrane</keyword>
<feature type="transmembrane region" description="Helical" evidence="7">
    <location>
        <begin position="394"/>
        <end position="414"/>
    </location>
</feature>
<dbReference type="GO" id="GO:0016887">
    <property type="term" value="F:ATP hydrolysis activity"/>
    <property type="evidence" value="ECO:0007669"/>
    <property type="project" value="InterPro"/>
</dbReference>
<dbReference type="PROSITE" id="PS50929">
    <property type="entry name" value="ABC_TM1F"/>
    <property type="match status" value="1"/>
</dbReference>
<dbReference type="Pfam" id="PF00005">
    <property type="entry name" value="ABC_tran"/>
    <property type="match status" value="1"/>
</dbReference>
<accession>A0A0L6JL18</accession>
<name>A0A0L6JL18_9FIRM</name>
<feature type="chain" id="PRO_5005566141" evidence="8">
    <location>
        <begin position="27"/>
        <end position="1035"/>
    </location>
</feature>
<dbReference type="GO" id="GO:0015833">
    <property type="term" value="P:peptide transport"/>
    <property type="evidence" value="ECO:0007669"/>
    <property type="project" value="InterPro"/>
</dbReference>
<keyword evidence="5 7" id="KW-1133">Transmembrane helix</keyword>
<dbReference type="eggNOG" id="COG4615">
    <property type="taxonomic scope" value="Bacteria"/>
</dbReference>
<dbReference type="AlphaFoldDB" id="A0A0L6JL18"/>
<evidence type="ECO:0000256" key="5">
    <source>
        <dbReference type="ARBA" id="ARBA00022989"/>
    </source>
</evidence>
<evidence type="ECO:0000259" key="10">
    <source>
        <dbReference type="PROSITE" id="PS50929"/>
    </source>
</evidence>
<keyword evidence="12" id="KW-1185">Reference proteome</keyword>
<organism evidence="11 12">
    <name type="scientific">Pseudobacteroides cellulosolvens ATCC 35603 = DSM 2933</name>
    <dbReference type="NCBI Taxonomy" id="398512"/>
    <lineage>
        <taxon>Bacteria</taxon>
        <taxon>Bacillati</taxon>
        <taxon>Bacillota</taxon>
        <taxon>Clostridia</taxon>
        <taxon>Eubacteriales</taxon>
        <taxon>Oscillospiraceae</taxon>
        <taxon>Pseudobacteroides</taxon>
    </lineage>
</organism>
<evidence type="ECO:0000256" key="7">
    <source>
        <dbReference type="SAM" id="Phobius"/>
    </source>
</evidence>
<dbReference type="Gene3D" id="3.40.50.300">
    <property type="entry name" value="P-loop containing nucleotide triphosphate hydrolases"/>
    <property type="match status" value="1"/>
</dbReference>
<dbReference type="InterPro" id="IPR012338">
    <property type="entry name" value="Beta-lactam/transpept-like"/>
</dbReference>
<feature type="domain" description="ABC transporter" evidence="9">
    <location>
        <begin position="825"/>
        <end position="1035"/>
    </location>
</feature>
<gene>
    <name evidence="11" type="ORF">Bccel_1702</name>
</gene>
<evidence type="ECO:0000256" key="8">
    <source>
        <dbReference type="SAM" id="SignalP"/>
    </source>
</evidence>
<dbReference type="InterPro" id="IPR027417">
    <property type="entry name" value="P-loop_NTPase"/>
</dbReference>
<dbReference type="NCBIfam" id="TIGR01194">
    <property type="entry name" value="cyc_pep_trnsptr"/>
    <property type="match status" value="1"/>
</dbReference>
<feature type="signal peptide" evidence="8">
    <location>
        <begin position="1"/>
        <end position="26"/>
    </location>
</feature>
<dbReference type="GO" id="GO:0005886">
    <property type="term" value="C:plasma membrane"/>
    <property type="evidence" value="ECO:0007669"/>
    <property type="project" value="UniProtKB-SubCell"/>
</dbReference>
<evidence type="ECO:0000313" key="12">
    <source>
        <dbReference type="Proteomes" id="UP000036923"/>
    </source>
</evidence>
<dbReference type="STRING" id="398512.Bccel_1702"/>
<keyword evidence="8" id="KW-0732">Signal</keyword>
<dbReference type="SUPFAM" id="SSF52540">
    <property type="entry name" value="P-loop containing nucleoside triphosphate hydrolases"/>
    <property type="match status" value="1"/>
</dbReference>
<keyword evidence="3" id="KW-0547">Nucleotide-binding</keyword>
<evidence type="ECO:0000256" key="2">
    <source>
        <dbReference type="ARBA" id="ARBA00022692"/>
    </source>
</evidence>
<feature type="transmembrane region" description="Helical" evidence="7">
    <location>
        <begin position="509"/>
        <end position="529"/>
    </location>
</feature>
<dbReference type="SMART" id="SM00382">
    <property type="entry name" value="AAA"/>
    <property type="match status" value="1"/>
</dbReference>
<dbReference type="GO" id="GO:0140359">
    <property type="term" value="F:ABC-type transporter activity"/>
    <property type="evidence" value="ECO:0007669"/>
    <property type="project" value="InterPro"/>
</dbReference>
<evidence type="ECO:0000256" key="3">
    <source>
        <dbReference type="ARBA" id="ARBA00022741"/>
    </source>
</evidence>
<reference evidence="12" key="1">
    <citation type="submission" date="2015-07" db="EMBL/GenBank/DDBJ databases">
        <title>Near-Complete Genome Sequence of the Cellulolytic Bacterium Bacteroides (Pseudobacteroides) cellulosolvens ATCC 35603.</title>
        <authorList>
            <person name="Dassa B."/>
            <person name="Utturkar S.M."/>
            <person name="Klingeman D.M."/>
            <person name="Hurt R.A."/>
            <person name="Keller M."/>
            <person name="Xu J."/>
            <person name="Reddy Y.H.K."/>
            <person name="Borovok I."/>
            <person name="Grinberg I.R."/>
            <person name="Lamed R."/>
            <person name="Zhivin O."/>
            <person name="Bayer E.A."/>
            <person name="Brown S.D."/>
        </authorList>
    </citation>
    <scope>NUCLEOTIDE SEQUENCE [LARGE SCALE GENOMIC DNA]</scope>
    <source>
        <strain evidence="12">DSM 2933</strain>
    </source>
</reference>
<evidence type="ECO:0000313" key="11">
    <source>
        <dbReference type="EMBL" id="KNY26440.1"/>
    </source>
</evidence>
<dbReference type="InterPro" id="IPR003439">
    <property type="entry name" value="ABC_transporter-like_ATP-bd"/>
</dbReference>
<proteinExistence type="predicted"/>
<dbReference type="InterPro" id="IPR003593">
    <property type="entry name" value="AAA+_ATPase"/>
</dbReference>
<feature type="domain" description="ABC transmembrane type-1" evidence="10">
    <location>
        <begin position="509"/>
        <end position="788"/>
    </location>
</feature>
<dbReference type="EMBL" id="LGTC01000001">
    <property type="protein sequence ID" value="KNY26440.1"/>
    <property type="molecule type" value="Genomic_DNA"/>
</dbReference>
<dbReference type="InterPro" id="IPR036640">
    <property type="entry name" value="ABC1_TM_sf"/>
</dbReference>
<dbReference type="GO" id="GO:1904680">
    <property type="term" value="F:peptide transmembrane transporter activity"/>
    <property type="evidence" value="ECO:0007669"/>
    <property type="project" value="InterPro"/>
</dbReference>
<feature type="transmembrane region" description="Helical" evidence="7">
    <location>
        <begin position="618"/>
        <end position="639"/>
    </location>
</feature>
<dbReference type="PATRIC" id="fig|398512.5.peg.1772"/>
<comment type="subcellular location">
    <subcellularLocation>
        <location evidence="1">Cell membrane</location>
        <topology evidence="1">Multi-pass membrane protein</topology>
    </subcellularLocation>
</comment>
<dbReference type="eggNOG" id="COG1680">
    <property type="taxonomic scope" value="Bacteria"/>
</dbReference>
<keyword evidence="4" id="KW-0067">ATP-binding</keyword>
<dbReference type="InterPro" id="IPR011527">
    <property type="entry name" value="ABC1_TM_dom"/>
</dbReference>
<dbReference type="InterPro" id="IPR001466">
    <property type="entry name" value="Beta-lactam-related"/>
</dbReference>
<dbReference type="PANTHER" id="PTHR46825">
    <property type="entry name" value="D-ALANYL-D-ALANINE-CARBOXYPEPTIDASE/ENDOPEPTIDASE AMPH"/>
    <property type="match status" value="1"/>
</dbReference>